<feature type="transmembrane region" description="Helical" evidence="8">
    <location>
        <begin position="145"/>
        <end position="163"/>
    </location>
</feature>
<dbReference type="PANTHER" id="PTHR30462:SF1">
    <property type="entry name" value="INTERMEMBRANE TRANSPORT PROTEIN YEBS"/>
    <property type="match status" value="1"/>
</dbReference>
<dbReference type="Proteomes" id="UP000191980">
    <property type="component" value="Unassembled WGS sequence"/>
</dbReference>
<keyword evidence="3" id="KW-1003">Cell membrane</keyword>
<protein>
    <recommendedName>
        <fullName evidence="11">Paraquat-inducible protein A</fullName>
    </recommendedName>
</protein>
<dbReference type="PANTHER" id="PTHR30462">
    <property type="entry name" value="INTERMEMBRANE TRANSPORT PROTEIN PQIB-RELATED"/>
    <property type="match status" value="1"/>
</dbReference>
<keyword evidence="5 8" id="KW-0812">Transmembrane</keyword>
<dbReference type="STRING" id="1420851.AU255_07790"/>
<dbReference type="InterPro" id="IPR007498">
    <property type="entry name" value="PqiA-like"/>
</dbReference>
<comment type="caution">
    <text evidence="9">The sequence shown here is derived from an EMBL/GenBank/DDBJ whole genome shotgun (WGS) entry which is preliminary data.</text>
</comment>
<dbReference type="AlphaFoldDB" id="A0A1V8M845"/>
<dbReference type="InterPro" id="IPR051800">
    <property type="entry name" value="PqiA-PqiB_transport"/>
</dbReference>
<keyword evidence="4" id="KW-0997">Cell inner membrane</keyword>
<dbReference type="Pfam" id="PF04403">
    <property type="entry name" value="PqiA"/>
    <property type="match status" value="2"/>
</dbReference>
<comment type="subcellular location">
    <subcellularLocation>
        <location evidence="1">Cell inner membrane</location>
        <topology evidence="1">Multi-pass membrane protein</topology>
    </subcellularLocation>
</comment>
<keyword evidence="10" id="KW-1185">Reference proteome</keyword>
<keyword evidence="7 8" id="KW-0472">Membrane</keyword>
<feature type="transmembrane region" description="Helical" evidence="8">
    <location>
        <begin position="99"/>
        <end position="124"/>
    </location>
</feature>
<dbReference type="EMBL" id="LPUF01000001">
    <property type="protein sequence ID" value="OQK17754.1"/>
    <property type="molecule type" value="Genomic_DNA"/>
</dbReference>
<organism evidence="9 10">
    <name type="scientific">Methyloprofundus sedimenti</name>
    <dbReference type="NCBI Taxonomy" id="1420851"/>
    <lineage>
        <taxon>Bacteria</taxon>
        <taxon>Pseudomonadati</taxon>
        <taxon>Pseudomonadota</taxon>
        <taxon>Gammaproteobacteria</taxon>
        <taxon>Methylococcales</taxon>
        <taxon>Methylococcaceae</taxon>
        <taxon>Methyloprofundus</taxon>
    </lineage>
</organism>
<accession>A0A1V8M845</accession>
<evidence type="ECO:0000256" key="1">
    <source>
        <dbReference type="ARBA" id="ARBA00004429"/>
    </source>
</evidence>
<dbReference type="GO" id="GO:0005886">
    <property type="term" value="C:plasma membrane"/>
    <property type="evidence" value="ECO:0007669"/>
    <property type="project" value="UniProtKB-SubCell"/>
</dbReference>
<gene>
    <name evidence="9" type="ORF">AU255_07790</name>
</gene>
<evidence type="ECO:0000313" key="9">
    <source>
        <dbReference type="EMBL" id="OQK17754.1"/>
    </source>
</evidence>
<evidence type="ECO:0000256" key="6">
    <source>
        <dbReference type="ARBA" id="ARBA00022989"/>
    </source>
</evidence>
<evidence type="ECO:0000256" key="4">
    <source>
        <dbReference type="ARBA" id="ARBA00022519"/>
    </source>
</evidence>
<evidence type="ECO:0000256" key="3">
    <source>
        <dbReference type="ARBA" id="ARBA00022475"/>
    </source>
</evidence>
<evidence type="ECO:0008006" key="11">
    <source>
        <dbReference type="Google" id="ProtNLM"/>
    </source>
</evidence>
<evidence type="ECO:0000313" key="10">
    <source>
        <dbReference type="Proteomes" id="UP000191980"/>
    </source>
</evidence>
<feature type="transmembrane region" description="Helical" evidence="8">
    <location>
        <begin position="307"/>
        <end position="335"/>
    </location>
</feature>
<evidence type="ECO:0000256" key="8">
    <source>
        <dbReference type="SAM" id="Phobius"/>
    </source>
</evidence>
<feature type="transmembrane region" description="Helical" evidence="8">
    <location>
        <begin position="175"/>
        <end position="194"/>
    </location>
</feature>
<keyword evidence="6 8" id="KW-1133">Transmembrane helix</keyword>
<evidence type="ECO:0000256" key="5">
    <source>
        <dbReference type="ARBA" id="ARBA00022692"/>
    </source>
</evidence>
<reference evidence="9 10" key="1">
    <citation type="submission" date="2015-12" db="EMBL/GenBank/DDBJ databases">
        <authorList>
            <person name="Shamseldin A."/>
            <person name="Moawad H."/>
            <person name="Abd El-Rahim W.M."/>
            <person name="Sadowsky M.J."/>
        </authorList>
    </citation>
    <scope>NUCLEOTIDE SEQUENCE [LARGE SCALE GENOMIC DNA]</scope>
    <source>
        <strain evidence="9 10">WF1</strain>
    </source>
</reference>
<feature type="transmembrane region" description="Helical" evidence="8">
    <location>
        <begin position="382"/>
        <end position="403"/>
    </location>
</feature>
<sequence length="417" mass="46142">MTQFVPVTTCHDCGLLQKISHMPEDGTVTCCRCDATLRKRQRIKPAKSIEHTLALVITALILLVISNVFPILQIQAEGHEMAATLFGCVKYLFTHKMQFLAGLVFLTTIGAPLIQLTGLLYILLPVNFGRISPYAPQVYRLVRIITSWSMLEVLMLGILVSVVKLSALATVVPSIALWTFGLLMFLIAAILNDLDTEMLWEQITPKTQAVEEQKSKPGTQLTNCHNCNLLCAVIAGHESFCPRCKTALHFRKPNSLTRCTALAIAASVLYIPANLLPVMVVRSMGQTEGDTIISGVIYLAKTGDMPLAIILFIASICVPTVKLLILFLLLITVYFKSPWRLRERTRLYRLTEGIGRWSMVDIFVDTLMAALIQIQGLMVIEVGVGAVAFGAVVVLTMLAAKAFDPRLIWDNMERVNE</sequence>
<feature type="transmembrane region" description="Helical" evidence="8">
    <location>
        <begin position="255"/>
        <end position="273"/>
    </location>
</feature>
<proteinExistence type="inferred from homology"/>
<name>A0A1V8M845_9GAMM</name>
<dbReference type="NCBIfam" id="TIGR00155">
    <property type="entry name" value="pqiA_fam"/>
    <property type="match status" value="1"/>
</dbReference>
<feature type="transmembrane region" description="Helical" evidence="8">
    <location>
        <begin position="52"/>
        <end position="72"/>
    </location>
</feature>
<evidence type="ECO:0000256" key="2">
    <source>
        <dbReference type="ARBA" id="ARBA00007555"/>
    </source>
</evidence>
<dbReference type="InterPro" id="IPR005219">
    <property type="entry name" value="PqiA-like_proteobact"/>
</dbReference>
<dbReference type="RefSeq" id="WP_080522363.1">
    <property type="nucleotide sequence ID" value="NZ_LPUF01000001.1"/>
</dbReference>
<dbReference type="OrthoDB" id="9800207at2"/>
<evidence type="ECO:0000256" key="7">
    <source>
        <dbReference type="ARBA" id="ARBA00023136"/>
    </source>
</evidence>
<comment type="similarity">
    <text evidence="2">Belongs to the PqiA family.</text>
</comment>